<name>T0GIX1_9SPHN</name>
<dbReference type="InterPro" id="IPR051043">
    <property type="entry name" value="Sulfatase_Mod_Factor_Kinase"/>
</dbReference>
<dbReference type="Pfam" id="PF03781">
    <property type="entry name" value="FGE-sulfatase"/>
    <property type="match status" value="1"/>
</dbReference>
<evidence type="ECO:0000259" key="4">
    <source>
        <dbReference type="Pfam" id="PF03781"/>
    </source>
</evidence>
<dbReference type="PATRIC" id="fig|1114964.3.peg.2703"/>
<organism evidence="6 7">
    <name type="scientific">Sphingobium baderi LL03</name>
    <dbReference type="NCBI Taxonomy" id="1114964"/>
    <lineage>
        <taxon>Bacteria</taxon>
        <taxon>Pseudomonadati</taxon>
        <taxon>Pseudomonadota</taxon>
        <taxon>Alphaproteobacteria</taxon>
        <taxon>Sphingomonadales</taxon>
        <taxon>Sphingomonadaceae</taxon>
        <taxon>Sphingobium</taxon>
    </lineage>
</organism>
<dbReference type="NCBIfam" id="TIGR03440">
    <property type="entry name" value="egtB_TIGR03440"/>
    <property type="match status" value="1"/>
</dbReference>
<evidence type="ECO:0000313" key="6">
    <source>
        <dbReference type="EMBL" id="EQA99982.1"/>
    </source>
</evidence>
<dbReference type="GO" id="GO:0052699">
    <property type="term" value="P:ergothioneine biosynthetic process"/>
    <property type="evidence" value="ECO:0007669"/>
    <property type="project" value="InterPro"/>
</dbReference>
<dbReference type="Pfam" id="PF12867">
    <property type="entry name" value="DinB_2"/>
    <property type="match status" value="1"/>
</dbReference>
<evidence type="ECO:0000256" key="2">
    <source>
        <dbReference type="ARBA" id="ARBA00023004"/>
    </source>
</evidence>
<dbReference type="InterPro" id="IPR016187">
    <property type="entry name" value="CTDL_fold"/>
</dbReference>
<comment type="pathway">
    <text evidence="3">Amino-acid biosynthesis; ergothioneine biosynthesis.</text>
</comment>
<dbReference type="InterPro" id="IPR042095">
    <property type="entry name" value="SUMF_sf"/>
</dbReference>
<evidence type="ECO:0000256" key="3">
    <source>
        <dbReference type="ARBA" id="ARBA00037882"/>
    </source>
</evidence>
<protein>
    <recommendedName>
        <fullName evidence="8">Sulfatase maturase</fullName>
    </recommendedName>
</protein>
<dbReference type="EMBL" id="ATIB01000071">
    <property type="protein sequence ID" value="EQA99982.1"/>
    <property type="molecule type" value="Genomic_DNA"/>
</dbReference>
<dbReference type="InterPro" id="IPR034660">
    <property type="entry name" value="DinB/YfiT-like"/>
</dbReference>
<dbReference type="OrthoDB" id="9768004at2"/>
<evidence type="ECO:0008006" key="8">
    <source>
        <dbReference type="Google" id="ProtNLM"/>
    </source>
</evidence>
<reference evidence="6 7" key="1">
    <citation type="journal article" date="2013" name="Genome Announc.">
        <title>Draft Genome Sequence of a Hexachlorocyclohexane-Degrading Bacterium, Sphingobium baderi Strain LL03T.</title>
        <authorList>
            <person name="Kaur J."/>
            <person name="Verma H."/>
            <person name="Tripathi C."/>
            <person name="Khurana J.P."/>
            <person name="Lal R."/>
        </authorList>
    </citation>
    <scope>NUCLEOTIDE SEQUENCE [LARGE SCALE GENOMIC DNA]</scope>
    <source>
        <strain evidence="6 7">LL03</strain>
    </source>
</reference>
<dbReference type="InterPro" id="IPR017806">
    <property type="entry name" value="EgtB"/>
</dbReference>
<dbReference type="eggNOG" id="COG1262">
    <property type="taxonomic scope" value="Bacteria"/>
</dbReference>
<evidence type="ECO:0000313" key="7">
    <source>
        <dbReference type="Proteomes" id="UP000015524"/>
    </source>
</evidence>
<feature type="domain" description="Sulfatase-modifying factor enzyme-like" evidence="4">
    <location>
        <begin position="181"/>
        <end position="317"/>
    </location>
</feature>
<dbReference type="SUPFAM" id="SSF56436">
    <property type="entry name" value="C-type lectin-like"/>
    <property type="match status" value="1"/>
</dbReference>
<evidence type="ECO:0000256" key="1">
    <source>
        <dbReference type="ARBA" id="ARBA00023002"/>
    </source>
</evidence>
<dbReference type="AlphaFoldDB" id="T0GIX1"/>
<dbReference type="Gene3D" id="3.90.1580.10">
    <property type="entry name" value="paralog of FGE (formylglycine-generating enzyme)"/>
    <property type="match status" value="2"/>
</dbReference>
<dbReference type="Proteomes" id="UP000015524">
    <property type="component" value="Unassembled WGS sequence"/>
</dbReference>
<sequence length="398" mass="44671">MSSRLQRCEGPDLLPERQYRAVRAATEALAAPLSSEDCQVQSMPDASPVKWHLAHTSWFFETFLLTPLLRGYRPVDPAYSVLFNSYYVGVGERHPRGRRGLLTRPSLEDVYAYRRHVDAAMAEMMACVPAASWRNRVELGLHHEQQHQELILMDIQHALSCNPLQPAYRAGEAAHGDGAPTQWVGVPGGLYEIGHDGNGFAFDNEAPRHRVWLERFEIADRLVTAGDYLRFIEAGGYRSPQLWLSDGWAAVEADGWAAPLYWREGGDGWTCFSLEGRKPVDPSVPLLHVSYYEADAFARWAGCRLPTEAEWEVAADQSRLRQCDDRAWQWTASPYVAYPGYVPATGAIGEYNGKFMVNQFVLRGGSPATPPGHSRPSYRNFYPPSARWAFSGIRLARG</sequence>
<keyword evidence="2" id="KW-0408">Iron</keyword>
<dbReference type="PANTHER" id="PTHR23150:SF36">
    <property type="entry name" value="HERCYNINE OXYGENASE"/>
    <property type="match status" value="1"/>
</dbReference>
<dbReference type="PANTHER" id="PTHR23150">
    <property type="entry name" value="SULFATASE MODIFYING FACTOR 1, 2"/>
    <property type="match status" value="1"/>
</dbReference>
<gene>
    <name evidence="6" type="ORF">L485_13795</name>
</gene>
<keyword evidence="1" id="KW-0560">Oxidoreductase</keyword>
<proteinExistence type="predicted"/>
<dbReference type="InterPro" id="IPR024775">
    <property type="entry name" value="DinB-like"/>
</dbReference>
<feature type="domain" description="DinB-like" evidence="5">
    <location>
        <begin position="18"/>
        <end position="151"/>
    </location>
</feature>
<dbReference type="InterPro" id="IPR005532">
    <property type="entry name" value="SUMF_dom"/>
</dbReference>
<keyword evidence="7" id="KW-1185">Reference proteome</keyword>
<accession>T0GIX1</accession>
<evidence type="ECO:0000259" key="5">
    <source>
        <dbReference type="Pfam" id="PF12867"/>
    </source>
</evidence>
<comment type="caution">
    <text evidence="6">The sequence shown here is derived from an EMBL/GenBank/DDBJ whole genome shotgun (WGS) entry which is preliminary data.</text>
</comment>
<dbReference type="SUPFAM" id="SSF109854">
    <property type="entry name" value="DinB/YfiT-like putative metalloenzymes"/>
    <property type="match status" value="1"/>
</dbReference>
<dbReference type="RefSeq" id="WP_021245393.1">
    <property type="nucleotide sequence ID" value="NZ_ATIB01000071.1"/>
</dbReference>